<keyword evidence="2" id="KW-1185">Reference proteome</keyword>
<organism evidence="1 2">
    <name type="scientific">Pseudahrensia aquimaris</name>
    <dbReference type="NCBI Taxonomy" id="744461"/>
    <lineage>
        <taxon>Bacteria</taxon>
        <taxon>Pseudomonadati</taxon>
        <taxon>Pseudomonadota</taxon>
        <taxon>Alphaproteobacteria</taxon>
        <taxon>Hyphomicrobiales</taxon>
        <taxon>Ahrensiaceae</taxon>
        <taxon>Pseudahrensia</taxon>
    </lineage>
</organism>
<sequence>MTQFQVRKSAISDARLVEDTPADLPNGSVRVRVEKFGLSANNITYAVAGDTLGYWQFFQPADDAAGEWGIFPVWGFGEVVESQAEGMAVGERLFGYFPPADSIVMHVSGLADSHFFDGSEHRLKLPKGYNIYQRLSAEPGYNSAHDDLRMLFFPLYLTSFAIWDQLKENDWYGAEQVIVVSASSKTSIGLAYALAQDDDAPACVGVTSAGNLEFTKSIGVYDEVTTYDAMEDAIAKRPSAIVDMSGNADVLGRLHTHLGEAMLRTLDVGLTHWEGARKNEAIIRDRREFFFAPAHVQKRMEDWGPAEFSKRSNTFIMETAAKSMAWLELDHLDGLEAMKGIYNDVVDGKAPPQKGLLIRL</sequence>
<proteinExistence type="predicted"/>
<name>A0ABW3FKS3_9HYPH</name>
<dbReference type="EMBL" id="JBHTJV010000009">
    <property type="protein sequence ID" value="MFD0916752.1"/>
    <property type="molecule type" value="Genomic_DNA"/>
</dbReference>
<comment type="caution">
    <text evidence="1">The sequence shown here is derived from an EMBL/GenBank/DDBJ whole genome shotgun (WGS) entry which is preliminary data.</text>
</comment>
<accession>A0ABW3FKS3</accession>
<evidence type="ECO:0000313" key="2">
    <source>
        <dbReference type="Proteomes" id="UP001597101"/>
    </source>
</evidence>
<evidence type="ECO:0000313" key="1">
    <source>
        <dbReference type="EMBL" id="MFD0916752.1"/>
    </source>
</evidence>
<protein>
    <submittedName>
        <fullName evidence="1">DUF2855 family protein</fullName>
    </submittedName>
</protein>
<dbReference type="InterPro" id="IPR021276">
    <property type="entry name" value="DUF2855"/>
</dbReference>
<dbReference type="Proteomes" id="UP001597101">
    <property type="component" value="Unassembled WGS sequence"/>
</dbReference>
<gene>
    <name evidence="1" type="ORF">ACFQ14_10065</name>
</gene>
<reference evidence="2" key="1">
    <citation type="journal article" date="2019" name="Int. J. Syst. Evol. Microbiol.">
        <title>The Global Catalogue of Microorganisms (GCM) 10K type strain sequencing project: providing services to taxonomists for standard genome sequencing and annotation.</title>
        <authorList>
            <consortium name="The Broad Institute Genomics Platform"/>
            <consortium name="The Broad Institute Genome Sequencing Center for Infectious Disease"/>
            <person name="Wu L."/>
            <person name="Ma J."/>
        </authorList>
    </citation>
    <scope>NUCLEOTIDE SEQUENCE [LARGE SCALE GENOMIC DNA]</scope>
    <source>
        <strain evidence="2">CCUG 60023</strain>
    </source>
</reference>
<dbReference type="Pfam" id="PF11017">
    <property type="entry name" value="DUF2855"/>
    <property type="match status" value="1"/>
</dbReference>
<dbReference type="RefSeq" id="WP_377212602.1">
    <property type="nucleotide sequence ID" value="NZ_JBHTJV010000009.1"/>
</dbReference>